<keyword evidence="3" id="KW-1185">Reference proteome</keyword>
<reference evidence="2 3" key="1">
    <citation type="submission" date="2016-07" db="EMBL/GenBank/DDBJ databases">
        <title>Genome and transcriptome analysis of iron-reducing fermentative bacteria Anoxybacter fermentans.</title>
        <authorList>
            <person name="Zeng X."/>
            <person name="Shao Z."/>
        </authorList>
    </citation>
    <scope>NUCLEOTIDE SEQUENCE [LARGE SCALE GENOMIC DNA]</scope>
    <source>
        <strain evidence="2 3">DY22613</strain>
    </source>
</reference>
<evidence type="ECO:0000313" key="3">
    <source>
        <dbReference type="Proteomes" id="UP000267250"/>
    </source>
</evidence>
<accession>A0A3Q9HS41</accession>
<dbReference type="Proteomes" id="UP000267250">
    <property type="component" value="Chromosome"/>
</dbReference>
<gene>
    <name evidence="2" type="ORF">BBF96_14015</name>
</gene>
<feature type="transmembrane region" description="Helical" evidence="1">
    <location>
        <begin position="6"/>
        <end position="27"/>
    </location>
</feature>
<dbReference type="RefSeq" id="WP_127017760.1">
    <property type="nucleotide sequence ID" value="NZ_CP016379.1"/>
</dbReference>
<dbReference type="InterPro" id="IPR010001">
    <property type="entry name" value="BofA"/>
</dbReference>
<dbReference type="AlphaFoldDB" id="A0A3Q9HS41"/>
<keyword evidence="1" id="KW-0472">Membrane</keyword>
<proteinExistence type="predicted"/>
<feature type="transmembrane region" description="Helical" evidence="1">
    <location>
        <begin position="34"/>
        <end position="58"/>
    </location>
</feature>
<dbReference type="Pfam" id="PF07441">
    <property type="entry name" value="BofA"/>
    <property type="match status" value="1"/>
</dbReference>
<protein>
    <submittedName>
        <fullName evidence="2">SigmaK-factor processing regulatory BofA</fullName>
    </submittedName>
</protein>
<dbReference type="OrthoDB" id="1699162at2"/>
<organism evidence="2 3">
    <name type="scientific">Anoxybacter fermentans</name>
    <dbReference type="NCBI Taxonomy" id="1323375"/>
    <lineage>
        <taxon>Bacteria</taxon>
        <taxon>Bacillati</taxon>
        <taxon>Bacillota</taxon>
        <taxon>Clostridia</taxon>
        <taxon>Halanaerobiales</taxon>
        <taxon>Anoxybacter</taxon>
    </lineage>
</organism>
<dbReference type="KEGG" id="aft:BBF96_14015"/>
<evidence type="ECO:0000313" key="2">
    <source>
        <dbReference type="EMBL" id="AZR74403.1"/>
    </source>
</evidence>
<keyword evidence="1" id="KW-1133">Transmembrane helix</keyword>
<dbReference type="NCBIfam" id="TIGR02862">
    <property type="entry name" value="spore_BofA"/>
    <property type="match status" value="1"/>
</dbReference>
<dbReference type="EMBL" id="CP016379">
    <property type="protein sequence ID" value="AZR74403.1"/>
    <property type="molecule type" value="Genomic_DNA"/>
</dbReference>
<feature type="transmembrane region" description="Helical" evidence="1">
    <location>
        <begin position="64"/>
        <end position="86"/>
    </location>
</feature>
<evidence type="ECO:0000256" key="1">
    <source>
        <dbReference type="SAM" id="Phobius"/>
    </source>
</evidence>
<keyword evidence="1" id="KW-0812">Transmembrane</keyword>
<name>A0A3Q9HS41_9FIRM</name>
<sequence>MDWQTIIAYLFGLGLIYLFIWILYYPLKITTKIILNTLGGAILLIFLNLIGRFFNYIIPINPVTALVIGFLGIPGVILLIILKFLIL</sequence>